<evidence type="ECO:0000256" key="1">
    <source>
        <dbReference type="SAM" id="Phobius"/>
    </source>
</evidence>
<evidence type="ECO:0000313" key="3">
    <source>
        <dbReference type="Proteomes" id="UP001265746"/>
    </source>
</evidence>
<dbReference type="Proteomes" id="UP001265746">
    <property type="component" value="Unassembled WGS sequence"/>
</dbReference>
<reference evidence="2" key="1">
    <citation type="submission" date="2023-06" db="EMBL/GenBank/DDBJ databases">
        <authorList>
            <person name="Noh H."/>
        </authorList>
    </citation>
    <scope>NUCLEOTIDE SEQUENCE</scope>
    <source>
        <strain evidence="2">DUCC20226</strain>
    </source>
</reference>
<sequence>MRDRIMVWAAKNQAYNLTGNLKSSDGFLFDSQVRYSLTSGLFTGQDCQEKMEATLPPVMIRTIASLVILGVLPTVFIVLRIYTRTAPSQTNRLWADDYFLILAWCRDIGNNHGCIDSNATEAGAERRDTRLTAREW</sequence>
<protein>
    <submittedName>
        <fullName evidence="2">Uncharacterized protein</fullName>
    </submittedName>
</protein>
<keyword evidence="3" id="KW-1185">Reference proteome</keyword>
<evidence type="ECO:0000313" key="2">
    <source>
        <dbReference type="EMBL" id="KAK2596475.1"/>
    </source>
</evidence>
<accession>A0AAD9S1D0</accession>
<name>A0AAD9S1D0_PHOAM</name>
<keyword evidence="1" id="KW-1133">Transmembrane helix</keyword>
<feature type="transmembrane region" description="Helical" evidence="1">
    <location>
        <begin position="58"/>
        <end position="82"/>
    </location>
</feature>
<gene>
    <name evidence="2" type="ORF">N8I77_013363</name>
</gene>
<keyword evidence="1" id="KW-0472">Membrane</keyword>
<dbReference type="EMBL" id="JAUJFL010000011">
    <property type="protein sequence ID" value="KAK2596475.1"/>
    <property type="molecule type" value="Genomic_DNA"/>
</dbReference>
<proteinExistence type="predicted"/>
<comment type="caution">
    <text evidence="2">The sequence shown here is derived from an EMBL/GenBank/DDBJ whole genome shotgun (WGS) entry which is preliminary data.</text>
</comment>
<keyword evidence="1" id="KW-0812">Transmembrane</keyword>
<dbReference type="AlphaFoldDB" id="A0AAD9S1D0"/>
<organism evidence="2 3">
    <name type="scientific">Phomopsis amygdali</name>
    <name type="common">Fusicoccum amygdali</name>
    <dbReference type="NCBI Taxonomy" id="1214568"/>
    <lineage>
        <taxon>Eukaryota</taxon>
        <taxon>Fungi</taxon>
        <taxon>Dikarya</taxon>
        <taxon>Ascomycota</taxon>
        <taxon>Pezizomycotina</taxon>
        <taxon>Sordariomycetes</taxon>
        <taxon>Sordariomycetidae</taxon>
        <taxon>Diaporthales</taxon>
        <taxon>Diaporthaceae</taxon>
        <taxon>Diaporthe</taxon>
    </lineage>
</organism>